<dbReference type="InterPro" id="IPR006150">
    <property type="entry name" value="Cys_repeat_1"/>
</dbReference>
<feature type="domain" description="EGF-like" evidence="2">
    <location>
        <begin position="2201"/>
        <end position="2233"/>
    </location>
</feature>
<dbReference type="STRING" id="135651.G0NL20"/>
<dbReference type="GO" id="GO:0005975">
    <property type="term" value="P:carbohydrate metabolic process"/>
    <property type="evidence" value="ECO:0007669"/>
    <property type="project" value="InterPro"/>
</dbReference>
<feature type="domain" description="EGF-like" evidence="2">
    <location>
        <begin position="1034"/>
        <end position="1067"/>
    </location>
</feature>
<feature type="domain" description="EGF-like" evidence="2">
    <location>
        <begin position="1729"/>
        <end position="1762"/>
    </location>
</feature>
<feature type="domain" description="EGF-like" evidence="2">
    <location>
        <begin position="1912"/>
        <end position="1942"/>
    </location>
</feature>
<evidence type="ECO:0000313" key="3">
    <source>
        <dbReference type="EMBL" id="EGT33229.1"/>
    </source>
</evidence>
<dbReference type="SMART" id="SM00181">
    <property type="entry name" value="EGF"/>
    <property type="match status" value="33"/>
</dbReference>
<accession>G0NL20</accession>
<feature type="domain" description="EGF-like" evidence="2">
    <location>
        <begin position="1594"/>
        <end position="1626"/>
    </location>
</feature>
<feature type="domain" description="EGF-like" evidence="2">
    <location>
        <begin position="1768"/>
        <end position="1799"/>
    </location>
</feature>
<feature type="domain" description="EGF-like" evidence="2">
    <location>
        <begin position="1685"/>
        <end position="1718"/>
    </location>
</feature>
<dbReference type="HOGENOM" id="CLU_228370_0_0_1"/>
<keyword evidence="1" id="KW-0732">Signal</keyword>
<dbReference type="InterPro" id="IPR006149">
    <property type="entry name" value="EB_dom"/>
</dbReference>
<dbReference type="EMBL" id="GL379903">
    <property type="protein sequence ID" value="EGT33229.1"/>
    <property type="molecule type" value="Genomic_DNA"/>
</dbReference>
<dbReference type="SUPFAM" id="SSF57184">
    <property type="entry name" value="Growth factor receptor domain"/>
    <property type="match status" value="1"/>
</dbReference>
<feature type="signal peptide" evidence="1">
    <location>
        <begin position="1"/>
        <end position="37"/>
    </location>
</feature>
<feature type="domain" description="EGF-like" evidence="2">
    <location>
        <begin position="618"/>
        <end position="651"/>
    </location>
</feature>
<feature type="domain" description="EGF-like" evidence="2">
    <location>
        <begin position="536"/>
        <end position="568"/>
    </location>
</feature>
<dbReference type="OrthoDB" id="504708at2759"/>
<feature type="domain" description="EGF-like" evidence="2">
    <location>
        <begin position="1209"/>
        <end position="1241"/>
    </location>
</feature>
<dbReference type="InParanoid" id="G0NL20"/>
<feature type="domain" description="EGF-like" evidence="2">
    <location>
        <begin position="937"/>
        <end position="969"/>
    </location>
</feature>
<feature type="domain" description="EGF-like" evidence="2">
    <location>
        <begin position="2241"/>
        <end position="2273"/>
    </location>
</feature>
<feature type="domain" description="EGF-like" evidence="2">
    <location>
        <begin position="1816"/>
        <end position="1847"/>
    </location>
</feature>
<keyword evidence="4" id="KW-1185">Reference proteome</keyword>
<feature type="domain" description="EGF-like" evidence="2">
    <location>
        <begin position="979"/>
        <end position="1011"/>
    </location>
</feature>
<dbReference type="Proteomes" id="UP000008068">
    <property type="component" value="Unassembled WGS sequence"/>
</dbReference>
<dbReference type="Pfam" id="PF01683">
    <property type="entry name" value="EB"/>
    <property type="match status" value="14"/>
</dbReference>
<feature type="domain" description="EGF-like" evidence="2">
    <location>
        <begin position="1347"/>
        <end position="1379"/>
    </location>
</feature>
<dbReference type="PANTHER" id="PTHR45985">
    <property type="match status" value="1"/>
</dbReference>
<feature type="domain" description="EGF-like" evidence="2">
    <location>
        <begin position="702"/>
        <end position="734"/>
    </location>
</feature>
<dbReference type="FunCoup" id="G0NL20">
    <property type="interactions" value="77"/>
</dbReference>
<feature type="domain" description="EGF-like" evidence="2">
    <location>
        <begin position="1445"/>
        <end position="1477"/>
    </location>
</feature>
<feature type="domain" description="EGF-like" evidence="2">
    <location>
        <begin position="48"/>
        <end position="83"/>
    </location>
</feature>
<dbReference type="PANTHER" id="PTHR45985:SF3">
    <property type="entry name" value="CHITIN DEACETYLASE-LIKE 4"/>
    <property type="match status" value="1"/>
</dbReference>
<dbReference type="InterPro" id="IPR000742">
    <property type="entry name" value="EGF"/>
</dbReference>
<gene>
    <name evidence="3" type="ORF">CAEBREN_29772</name>
</gene>
<evidence type="ECO:0000259" key="2">
    <source>
        <dbReference type="SMART" id="SM00181"/>
    </source>
</evidence>
<dbReference type="SMART" id="SM00289">
    <property type="entry name" value="WR1"/>
    <property type="match status" value="14"/>
</dbReference>
<evidence type="ECO:0000313" key="4">
    <source>
        <dbReference type="Proteomes" id="UP000008068"/>
    </source>
</evidence>
<feature type="domain" description="EGF-like" evidence="2">
    <location>
        <begin position="1162"/>
        <end position="1194"/>
    </location>
</feature>
<sequence length="2693" mass="292710">MRYSDGRQSDSCTKNIMMMRLLLFYSILSILTTEVQSAKKTTGLIGQPCLTNEKRRCIPENAECIDEICMCASFYKAIDGACVTEKSKTLKQHCRGGGDCHGPGEFCSSFSICMCLSTHVDVGSQCKPVIHPGQHGCEDTIQCNKGFPGANCDVHRNCVCPVGLVAIQQTCVSNEQAAHHPPIRNEVMLQNEIMADHRTINRSEFRGNFFRRRNYDGPRAFQIGPDLTCSYDNQCAGYPLAICDSVCKCVKGALNTGTTCIASSTALQSSVACPAGQTYIREAGVCMTVQQPGEPCQYSQQCSALEPGAYCLKMRCECVYGMKKSSNGCTFVNNDCKERGHIFISEIGECREVIPPGGKGCSHNLQCSGAYPDATCFMQTCTCPPNLPVAADGTCGRACPDQQVYSGVTGECLPEKQPGQDCIYSSQCQAAFGGLVCDKNTCRCPNGLVFDGMKCSQSCSGIKRVIDKEICVEGCPSGLVEVSGRCVKQVSIGQPCSANAQCNFGSFCQGGVCQCPPGFYVMDSQCVAIESDPNGSCQNNEKCTKGSVCYNGKCTCPRNQELVNGYCQQNRAAALAYNNALNNIRKIRLRFASQAKSRNTPQLTDEESDATGVPIGSTCVRVGVTCDGGSVCVAGICVCPLGKTPRNGVCIEQVAGIIQQQNITSKIKSFQHALVPHVLVEKNVLITATVVRRQENAHPGYGCTMGEMCVGNSVCLNGKCACVDGKVDINKICVDPVSAKPGDTCGKGIVCQGGSYCNTDTAKCACPRGENAINGVSFQFLMFVLLLFLKFEICKAFTFVYPGDLCTEVTSRCTGGSYCARGRCECPLNMNAVDKKCVLQQTAAPGEACSESVVCSGFSVCKNNRCSCVNDMMIREKMCVQRRKVNIGSSCSVEDQCLGNSTCTDNNCQCPTGHVASSNICVGLECLILILVTPGYLCSPEDICTGQSVCIKGVCQCHPDYKQMHNICVKKTIGVEGSPCSSRDDCGEGLTCNSGRCSCLEGMFSVNGKCRSYGKPSFGQFFFTVLILVSFGQTCTSDDRCSDRNAQCHENVCSCKPGYVNINGQCSASIVTPAEPETLSQVKCEYSIFGFFCDFFVLSGLIGHICTTNDHCKILHSHCRRNVCICKDGYRIFGSTQCIPRVAKPKERKVEKASRLVELGDKCDKLSLCQRGAICKEGVCSCPDTFYESDGVCVKNVAKIKVVVPPLSSCLNGEECSGNSECVHGMCFCKEDYTLYQGKCQRMKMVEKLRVLETKKIINPHKSFTTATSTTPSTTTEVLKPELISTTTTSKSTPEIATTTSKPATTTPWVPLTPIKITMKLGSTLPPAPLVTPYPQNLYLLSKPGHACDNSSYCTNCSVCVNGFCRCPEGLELYGEECVSQIEATKCLASNQCPSGAQCVKGECKCKPGLAISRYGFCVPITFGIYHLKSVLFHRPFFPAEPGTSCAYGERCQKDSHCEDGLCTCNEPLILKENKCVRSPREKRFVNEPHRKLLRFTPKKKAKLGEHCFRDDHCESQKQCLKNVCKCGRNFVQSSFSCVPRMSVVSSLALPGESCRKGFCVGGSTCSNFICKCPDDYFKQGDSCVRYESRIGAPCGISTGCSGGATCSSSFCQCQDQYDADVDECYPYEPPVRSKNIKAISGRRKVNRVVSASTINCPIGYDLVNGMCVNSETLSVIQLAAPGGACEDGTILCTGNSVCANNVCICPGGETVQNGTCISINTYSAPGELCDLTNTVCTGNSQCIDGICKCPNNQGAINGRCSNMGNSNCGNIQCGTNQICIQDSCQCRPGYYQQPGSCLADRCNCIQEIDMSTIDGCNTRQCGMNQICIQDRCQCRTGYLVLQETCVSDKCNCVQPSVDAISGGGCMNQCGTNQVCIQDQCQCRSGYYAQPETCMGDRCNCIQQQLPDLSGGCQRQCGNNQICIQDQCQCQNGYTVQQDSCIADRCNCVPRVVSQSVQPVPCLGTGCSISSSQSFSPFFGLPGQMCDLRPNSTPCRNDAQCINNYCACPSNRVISGNDCVFYLGDALPGQSCQNSGVICRGGSSCSQNTCQCANGFSPSNGRCAPTIEVRFTMMPITTAVPVIFIELSPGQTCDPSCSYQPCMQRCSGGSSCSNSVCTCPQGTNIYNNACIPNFPQNDNSNFTRTARPGEFCDTTIVCIGGSSCIIGSCACDPGYTPSSDRTSCVLIDRYNVRSRSYPKTFCTYDNECTGGSICVDKRCACRNDHEMINGVCQLANLPGSRCHTSFCSKGAECRNGYCVCAKTNYSNSTLDCVPPTSTTLSSAAFPGSKCNNTTTCQNSSSCIFGYCVTPQDDIDKETNIKKHQSEKKQPARRTPQSRILTDCPTDNSCRLPDCFCTSNGKNPPNNFDPKQVPQMVMLSFDDPITDRIINTLKSLFSGKIRNPNGCAIKGTFFVSHQWNNYDQTLWLHSKGNEISVNSITKEDLSGRTKERWYKEQKGMRETLAEFSYVDRSQIVGTRAPLFKTGGDSQFEMMSENNFTFDNSMLVSGAYWPQTLDHKLPWVCEGKCPTQSHNGVWEIPIQNLQGDDSRWYKTLSRALKPVDSRDSVKKMLMRNFMNHYKTNRAPFVLTLDTEFLTYLPDNGAIYALEDFLKDIVQKQDVFVVTGSQMIDWMRNPVDLNSVKNIRSWQCKFLMSDHVQPCEVPSTCSFDGRARGQFAHSFRMCGVCPTSYPWI</sequence>
<feature type="domain" description="EGF-like" evidence="2">
    <location>
        <begin position="848"/>
        <end position="880"/>
    </location>
</feature>
<dbReference type="InterPro" id="IPR009030">
    <property type="entry name" value="Growth_fac_rcpt_cys_sf"/>
</dbReference>
<feature type="domain" description="EGF-like" evidence="2">
    <location>
        <begin position="411"/>
        <end position="456"/>
    </location>
</feature>
<dbReference type="SUPFAM" id="SSF88713">
    <property type="entry name" value="Glycoside hydrolase/deacetylase"/>
    <property type="match status" value="1"/>
</dbReference>
<protein>
    <recommendedName>
        <fullName evidence="2">EGF-like domain-containing protein</fullName>
    </recommendedName>
</protein>
<proteinExistence type="predicted"/>
<reference evidence="4" key="1">
    <citation type="submission" date="2011-07" db="EMBL/GenBank/DDBJ databases">
        <authorList>
            <consortium name="Caenorhabditis brenneri Sequencing and Analysis Consortium"/>
            <person name="Wilson R.K."/>
        </authorList>
    </citation>
    <scope>NUCLEOTIDE SEQUENCE [LARGE SCALE GENOMIC DNA]</scope>
    <source>
        <strain evidence="4">PB2801</strain>
    </source>
</reference>
<name>G0NL20_CAEBE</name>
<feature type="chain" id="PRO_5003405322" description="EGF-like domain-containing protein" evidence="1">
    <location>
        <begin position="38"/>
        <end position="2693"/>
    </location>
</feature>
<feature type="domain" description="EGF-like" evidence="2">
    <location>
        <begin position="2096"/>
        <end position="2131"/>
    </location>
</feature>
<feature type="domain" description="EGF-like" evidence="2">
    <location>
        <begin position="890"/>
        <end position="922"/>
    </location>
</feature>
<feature type="domain" description="EGF-like" evidence="2">
    <location>
        <begin position="1554"/>
        <end position="1585"/>
    </location>
</feature>
<dbReference type="eggNOG" id="KOG1218">
    <property type="taxonomic scope" value="Eukaryota"/>
</dbReference>
<organism evidence="4">
    <name type="scientific">Caenorhabditis brenneri</name>
    <name type="common">Nematode worm</name>
    <dbReference type="NCBI Taxonomy" id="135651"/>
    <lineage>
        <taxon>Eukaryota</taxon>
        <taxon>Metazoa</taxon>
        <taxon>Ecdysozoa</taxon>
        <taxon>Nematoda</taxon>
        <taxon>Chromadorea</taxon>
        <taxon>Rhabditida</taxon>
        <taxon>Rhabditina</taxon>
        <taxon>Rhabditomorpha</taxon>
        <taxon>Rhabditoidea</taxon>
        <taxon>Rhabditidae</taxon>
        <taxon>Peloderinae</taxon>
        <taxon>Caenorhabditis</taxon>
    </lineage>
</organism>
<feature type="domain" description="EGF-like" evidence="2">
    <location>
        <begin position="136"/>
        <end position="172"/>
    </location>
</feature>
<dbReference type="InterPro" id="IPR052740">
    <property type="entry name" value="CE4"/>
</dbReference>
<dbReference type="Gene3D" id="3.20.20.370">
    <property type="entry name" value="Glycoside hydrolase/deacetylase"/>
    <property type="match status" value="1"/>
</dbReference>
<feature type="domain" description="EGF-like" evidence="2">
    <location>
        <begin position="1105"/>
        <end position="1139"/>
    </location>
</feature>
<evidence type="ECO:0000256" key="1">
    <source>
        <dbReference type="SAM" id="SignalP"/>
    </source>
</evidence>
<feature type="domain" description="EGF-like" evidence="2">
    <location>
        <begin position="2151"/>
        <end position="2185"/>
    </location>
</feature>
<feature type="domain" description="EGF-like" evidence="2">
    <location>
        <begin position="1985"/>
        <end position="2020"/>
    </location>
</feature>
<dbReference type="InterPro" id="IPR011330">
    <property type="entry name" value="Glyco_hydro/deAcase_b/a-brl"/>
</dbReference>
<feature type="domain" description="EGF-like" evidence="2">
    <location>
        <begin position="1865"/>
        <end position="1895"/>
    </location>
</feature>
<feature type="domain" description="EGF-like" evidence="2">
    <location>
        <begin position="2031"/>
        <end position="2064"/>
    </location>
</feature>
<feature type="domain" description="EGF-like" evidence="2">
    <location>
        <begin position="485"/>
        <end position="527"/>
    </location>
</feature>
<feature type="domain" description="EGF-like" evidence="2">
    <location>
        <begin position="744"/>
        <end position="779"/>
    </location>
</feature>
<feature type="domain" description="EGF-like" evidence="2">
    <location>
        <begin position="1386"/>
        <end position="1419"/>
    </location>
</feature>